<evidence type="ECO:0000313" key="2">
    <source>
        <dbReference type="Proteomes" id="UP000046392"/>
    </source>
</evidence>
<proteinExistence type="predicted"/>
<feature type="chain" id="PRO_5005895000" evidence="1">
    <location>
        <begin position="18"/>
        <end position="154"/>
    </location>
</feature>
<dbReference type="AlphaFoldDB" id="A0A0N5BTT1"/>
<dbReference type="WBParaSite" id="SPAL_0000925600.1">
    <property type="protein sequence ID" value="SPAL_0000925600.1"/>
    <property type="gene ID" value="SPAL_0000925600"/>
</dbReference>
<evidence type="ECO:0000313" key="3">
    <source>
        <dbReference type="WBParaSite" id="SPAL_0000925600.1"/>
    </source>
</evidence>
<sequence length="154" mass="18242">MLLFRLLLVFFIFETDAIRHFSKKLYRTIVTGKLTCKYRPRGAYTLLVMEGSPSFENGQILFERHLQYGFDILAIASTYSYKKPKMFVKIIHSCNNNIYSKQKVFIEGINQTFIKRVKSYRLLRHQAKFNLGNTELSNYPGLYLSRYMKRRASE</sequence>
<keyword evidence="1" id="KW-0732">Signal</keyword>
<organism evidence="2 3">
    <name type="scientific">Strongyloides papillosus</name>
    <name type="common">Intestinal threadworm</name>
    <dbReference type="NCBI Taxonomy" id="174720"/>
    <lineage>
        <taxon>Eukaryota</taxon>
        <taxon>Metazoa</taxon>
        <taxon>Ecdysozoa</taxon>
        <taxon>Nematoda</taxon>
        <taxon>Chromadorea</taxon>
        <taxon>Rhabditida</taxon>
        <taxon>Tylenchina</taxon>
        <taxon>Panagrolaimomorpha</taxon>
        <taxon>Strongyloidoidea</taxon>
        <taxon>Strongyloididae</taxon>
        <taxon>Strongyloides</taxon>
    </lineage>
</organism>
<dbReference type="Proteomes" id="UP000046392">
    <property type="component" value="Unplaced"/>
</dbReference>
<feature type="signal peptide" evidence="1">
    <location>
        <begin position="1"/>
        <end position="17"/>
    </location>
</feature>
<keyword evidence="2" id="KW-1185">Reference proteome</keyword>
<accession>A0A0N5BTT1</accession>
<evidence type="ECO:0000256" key="1">
    <source>
        <dbReference type="SAM" id="SignalP"/>
    </source>
</evidence>
<name>A0A0N5BTT1_STREA</name>
<protein>
    <submittedName>
        <fullName evidence="3">Transthyretin-like family protein</fullName>
    </submittedName>
</protein>
<reference evidence="3" key="1">
    <citation type="submission" date="2017-02" db="UniProtKB">
        <authorList>
            <consortium name="WormBaseParasite"/>
        </authorList>
    </citation>
    <scope>IDENTIFICATION</scope>
</reference>